<proteinExistence type="predicted"/>
<dbReference type="Pfam" id="PF00350">
    <property type="entry name" value="Dynamin_N"/>
    <property type="match status" value="1"/>
</dbReference>
<gene>
    <name evidence="3" type="ORF">PPERSA_00220</name>
</gene>
<protein>
    <submittedName>
        <fullName evidence="3">p-loop containing nucleoside triphosphate hydrolase</fullName>
    </submittedName>
</protein>
<dbReference type="Gene3D" id="3.40.50.300">
    <property type="entry name" value="P-loop containing nucleotide triphosphate hydrolases"/>
    <property type="match status" value="1"/>
</dbReference>
<dbReference type="Proteomes" id="UP000054937">
    <property type="component" value="Unassembled WGS sequence"/>
</dbReference>
<dbReference type="InParanoid" id="A0A0V0QQ11"/>
<evidence type="ECO:0000256" key="1">
    <source>
        <dbReference type="SAM" id="MobiDB-lite"/>
    </source>
</evidence>
<dbReference type="GO" id="GO:0005525">
    <property type="term" value="F:GTP binding"/>
    <property type="evidence" value="ECO:0007669"/>
    <property type="project" value="InterPro"/>
</dbReference>
<dbReference type="InterPro" id="IPR001401">
    <property type="entry name" value="Dynamin_GTPase"/>
</dbReference>
<dbReference type="GO" id="GO:0003924">
    <property type="term" value="F:GTPase activity"/>
    <property type="evidence" value="ECO:0007669"/>
    <property type="project" value="InterPro"/>
</dbReference>
<keyword evidence="4" id="KW-1185">Reference proteome</keyword>
<dbReference type="AlphaFoldDB" id="A0A0V0QQ11"/>
<dbReference type="EMBL" id="LDAU01000116">
    <property type="protein sequence ID" value="KRX04451.1"/>
    <property type="molecule type" value="Genomic_DNA"/>
</dbReference>
<evidence type="ECO:0000313" key="4">
    <source>
        <dbReference type="Proteomes" id="UP000054937"/>
    </source>
</evidence>
<dbReference type="InterPro" id="IPR030381">
    <property type="entry name" value="G_DYNAMIN_dom"/>
</dbReference>
<sequence>MENKSMSIDNFLDVTYQKFFSNQSKINDLISQMNAQNLNTVEIQSLKLVFMGEQSVGKSTALTHLMGKENIVPIKSDLGTKLATKVVFKKGNKEEVTIFLEGQDDKQKSVFQKDEYKKIQQKVLDLNESCGGEISDKHVIVIEYSGQKYNLEFYDLPGLRMDQQYKNKTENIAKKYIQDPNSIILFCNSTDNNQSNAPLLFHELSEQRAQDTVVVLTKIDKGDTNVQNALQFLKQREKYKFAGYIIIVPRENKANQYGDLPEPEFLKKEQQILDKELTRNEEQRIKDLNEASKKEKDILGKKKGLKQYNNYCGKEQGLKQIYNIQFKKIIEANLLQNSLDLIKSETDKQKKDLKNQKQQHKLLTFNDQEYYKNQKDKFNEFYKSRFKVAYFNIILGSEFQQQIYDMLLNFAYLLHTVKDMKFLIHLMLKNSETSLKYRNYNKVVQWILQKKKVEFEKCFEPLLENIKQKYKAQYSRAFEKYKIDQFVQNDEIIVKYVNQLFQKIQDDFKKIIEVDFQLDFIQEDYDVSQCFMLNKNAYENDECYYRKESQEEDGGGEENDVGEDEGEDSGEDSGEDKNKNYTKQQVNKIQGICQQLNFIDIEINQQLFDHTSNLQTNCQISCNNVDKIGEKLKIQLEQKDIQVEQIQKDFFQDINVFEFKESLQNEINSMIEDIHKTLNISDQQPKTINQSFKKDINEVMMKTYLYFIDEVKGIYKQLNKIIYNHTKNFKENFFEFVFNKESKIWEKILQVKQERIDEDLQTLEETIQRQEQFVQNGIDAMELLKSQIDYVKKVSKAK</sequence>
<dbReference type="InterPro" id="IPR045063">
    <property type="entry name" value="Dynamin_N"/>
</dbReference>
<dbReference type="PROSITE" id="PS51718">
    <property type="entry name" value="G_DYNAMIN_2"/>
    <property type="match status" value="1"/>
</dbReference>
<dbReference type="OrthoDB" id="5061070at2759"/>
<evidence type="ECO:0000259" key="2">
    <source>
        <dbReference type="PROSITE" id="PS51718"/>
    </source>
</evidence>
<feature type="region of interest" description="Disordered" evidence="1">
    <location>
        <begin position="548"/>
        <end position="579"/>
    </location>
</feature>
<evidence type="ECO:0000313" key="3">
    <source>
        <dbReference type="EMBL" id="KRX04451.1"/>
    </source>
</evidence>
<dbReference type="SMART" id="SM00053">
    <property type="entry name" value="DYNc"/>
    <property type="match status" value="1"/>
</dbReference>
<accession>A0A0V0QQ11</accession>
<dbReference type="InterPro" id="IPR027417">
    <property type="entry name" value="P-loop_NTPase"/>
</dbReference>
<dbReference type="SUPFAM" id="SSF52540">
    <property type="entry name" value="P-loop containing nucleoside triphosphate hydrolases"/>
    <property type="match status" value="1"/>
</dbReference>
<feature type="compositionally biased region" description="Acidic residues" evidence="1">
    <location>
        <begin position="550"/>
        <end position="574"/>
    </location>
</feature>
<comment type="caution">
    <text evidence="3">The sequence shown here is derived from an EMBL/GenBank/DDBJ whole genome shotgun (WGS) entry which is preliminary data.</text>
</comment>
<keyword evidence="3" id="KW-0378">Hydrolase</keyword>
<organism evidence="3 4">
    <name type="scientific">Pseudocohnilembus persalinus</name>
    <name type="common">Ciliate</name>
    <dbReference type="NCBI Taxonomy" id="266149"/>
    <lineage>
        <taxon>Eukaryota</taxon>
        <taxon>Sar</taxon>
        <taxon>Alveolata</taxon>
        <taxon>Ciliophora</taxon>
        <taxon>Intramacronucleata</taxon>
        <taxon>Oligohymenophorea</taxon>
        <taxon>Scuticociliatia</taxon>
        <taxon>Philasterida</taxon>
        <taxon>Pseudocohnilembidae</taxon>
        <taxon>Pseudocohnilembus</taxon>
    </lineage>
</organism>
<reference evidence="3 4" key="1">
    <citation type="journal article" date="2015" name="Sci. Rep.">
        <title>Genome of the facultative scuticociliatosis pathogen Pseudocohnilembus persalinus provides insight into its virulence through horizontal gene transfer.</title>
        <authorList>
            <person name="Xiong J."/>
            <person name="Wang G."/>
            <person name="Cheng J."/>
            <person name="Tian M."/>
            <person name="Pan X."/>
            <person name="Warren A."/>
            <person name="Jiang C."/>
            <person name="Yuan D."/>
            <person name="Miao W."/>
        </authorList>
    </citation>
    <scope>NUCLEOTIDE SEQUENCE [LARGE SCALE GENOMIC DNA]</scope>
    <source>
        <strain evidence="3">36N120E</strain>
    </source>
</reference>
<feature type="domain" description="Dynamin-type G" evidence="2">
    <location>
        <begin position="42"/>
        <end position="294"/>
    </location>
</feature>
<name>A0A0V0QQ11_PSEPJ</name>